<evidence type="ECO:0000313" key="2">
    <source>
        <dbReference type="Proteomes" id="UP001237642"/>
    </source>
</evidence>
<reference evidence="1" key="1">
    <citation type="submission" date="2023-02" db="EMBL/GenBank/DDBJ databases">
        <title>Genome of toxic invasive species Heracleum sosnowskyi carries increased number of genes despite the absence of recent whole-genome duplications.</title>
        <authorList>
            <person name="Schelkunov M."/>
            <person name="Shtratnikova V."/>
            <person name="Makarenko M."/>
            <person name="Klepikova A."/>
            <person name="Omelchenko D."/>
            <person name="Novikova G."/>
            <person name="Obukhova E."/>
            <person name="Bogdanov V."/>
            <person name="Penin A."/>
            <person name="Logacheva M."/>
        </authorList>
    </citation>
    <scope>NUCLEOTIDE SEQUENCE</scope>
    <source>
        <strain evidence="1">Hsosn_3</strain>
        <tissue evidence="1">Leaf</tissue>
    </source>
</reference>
<evidence type="ECO:0000313" key="1">
    <source>
        <dbReference type="EMBL" id="KAK1401968.1"/>
    </source>
</evidence>
<accession>A0AAD8JF48</accession>
<dbReference type="GO" id="GO:0000977">
    <property type="term" value="F:RNA polymerase II transcription regulatory region sequence-specific DNA binding"/>
    <property type="evidence" value="ECO:0007669"/>
    <property type="project" value="TreeGrafter"/>
</dbReference>
<dbReference type="GO" id="GO:0042393">
    <property type="term" value="F:histone binding"/>
    <property type="evidence" value="ECO:0007669"/>
    <property type="project" value="TreeGrafter"/>
</dbReference>
<dbReference type="Proteomes" id="UP001237642">
    <property type="component" value="Unassembled WGS sequence"/>
</dbReference>
<dbReference type="AlphaFoldDB" id="A0AAD8JF48"/>
<dbReference type="GO" id="GO:0005634">
    <property type="term" value="C:nucleus"/>
    <property type="evidence" value="ECO:0007669"/>
    <property type="project" value="TreeGrafter"/>
</dbReference>
<proteinExistence type="predicted"/>
<keyword evidence="2" id="KW-1185">Reference proteome</keyword>
<organism evidence="1 2">
    <name type="scientific">Heracleum sosnowskyi</name>
    <dbReference type="NCBI Taxonomy" id="360622"/>
    <lineage>
        <taxon>Eukaryota</taxon>
        <taxon>Viridiplantae</taxon>
        <taxon>Streptophyta</taxon>
        <taxon>Embryophyta</taxon>
        <taxon>Tracheophyta</taxon>
        <taxon>Spermatophyta</taxon>
        <taxon>Magnoliopsida</taxon>
        <taxon>eudicotyledons</taxon>
        <taxon>Gunneridae</taxon>
        <taxon>Pentapetalae</taxon>
        <taxon>asterids</taxon>
        <taxon>campanulids</taxon>
        <taxon>Apiales</taxon>
        <taxon>Apiaceae</taxon>
        <taxon>Apioideae</taxon>
        <taxon>apioid superclade</taxon>
        <taxon>Tordylieae</taxon>
        <taxon>Tordyliinae</taxon>
        <taxon>Heracleum</taxon>
    </lineage>
</organism>
<protein>
    <submittedName>
        <fullName evidence="1">Uncharacterized protein</fullName>
    </submittedName>
</protein>
<dbReference type="PANTHER" id="PTHR47025">
    <property type="entry name" value="AUTOIMMUNE REGULATOR"/>
    <property type="match status" value="1"/>
</dbReference>
<name>A0AAD8JF48_9APIA</name>
<dbReference type="GO" id="GO:0045944">
    <property type="term" value="P:positive regulation of transcription by RNA polymerase II"/>
    <property type="evidence" value="ECO:0007669"/>
    <property type="project" value="TreeGrafter"/>
</dbReference>
<dbReference type="PANTHER" id="PTHR47025:SF2">
    <property type="entry name" value="AUTOIMMUNE REGULATOR"/>
    <property type="match status" value="1"/>
</dbReference>
<gene>
    <name evidence="1" type="ORF">POM88_001573</name>
</gene>
<dbReference type="EMBL" id="JAUIZM010000001">
    <property type="protein sequence ID" value="KAK1401968.1"/>
    <property type="molecule type" value="Genomic_DNA"/>
</dbReference>
<comment type="caution">
    <text evidence="1">The sequence shown here is derived from an EMBL/GenBank/DDBJ whole genome shotgun (WGS) entry which is preliminary data.</text>
</comment>
<dbReference type="GO" id="GO:0003682">
    <property type="term" value="F:chromatin binding"/>
    <property type="evidence" value="ECO:0007669"/>
    <property type="project" value="TreeGrafter"/>
</dbReference>
<sequence>MNVAFVLSKTQKLLKFLHASFAEVLTLAELVLGRERFFSAISARGNTMLENFDPIVDVLSGRDYIPSMVYGRNIRGQDLSGMYCAILTVETDGTACLYYKTSSLQAT</sequence>
<reference evidence="1" key="2">
    <citation type="submission" date="2023-05" db="EMBL/GenBank/DDBJ databases">
        <authorList>
            <person name="Schelkunov M.I."/>
        </authorList>
    </citation>
    <scope>NUCLEOTIDE SEQUENCE</scope>
    <source>
        <strain evidence="1">Hsosn_3</strain>
        <tissue evidence="1">Leaf</tissue>
    </source>
</reference>